<dbReference type="GO" id="GO:0070822">
    <property type="term" value="C:Sin3-type complex"/>
    <property type="evidence" value="ECO:0007669"/>
    <property type="project" value="TreeGrafter"/>
</dbReference>
<evidence type="ECO:0000313" key="3">
    <source>
        <dbReference type="EMBL" id="CUS10707.1"/>
    </source>
</evidence>
<feature type="domain" description="STB6-like N-terminal" evidence="2">
    <location>
        <begin position="70"/>
        <end position="208"/>
    </location>
</feature>
<dbReference type="EMBL" id="LN891041">
    <property type="protein sequence ID" value="CUS10707.1"/>
    <property type="molecule type" value="Genomic_DNA"/>
</dbReference>
<feature type="compositionally biased region" description="Polar residues" evidence="1">
    <location>
        <begin position="26"/>
        <end position="37"/>
    </location>
</feature>
<sequence length="887" mass="96899">MPTVPVPTSSAAASPVPYNVRVQTPPRKTSGASTPLNGSFGPKGSGVAGMEVTEGIGGGNADTLPMDGQLFVLCDPVAFRYLEEETCTTVVHRHRTLPGYEVYFVEQWACSRIHPTFVVSTYTGDPSHVITIGVLNIPRDESQWSPRLRVYFRAVTNFHARPKETPYGKLMVTNLSTFPSALTVIPVPDGDVRLHREDFIVNEDLKRMGCSGRSALNLRMPADASQTKFHQLYKTSDKIPLYTSVMELVRLCQVALTLFERLKPEYADGLLCDITERGIYDWWTEFGTEFYNIEPSDGTLGPTTVAALLGMVLGAKNRLSSFGAPVPKDAFDLPQLKKAIYHFQRQQRIPRTRRLDRETMDRLQKAAMKNGGGATSGDIFAVPRAIKSTVVDLGGRAVGNSSAKVEGTSVETVDIEKFSSHLSGERCKYLWQGKPRKSQSITGIGVGGSAGTQTPPAAVSLSRRNSVGGGSISENESMTRYSGEFTAAGYHAVGNPTSNSFGSCGGGSATSPGPRERDNEGKDISDLRKAVFKGMSGRMKGMKDVASAGADYVRGRGHHGRSYLKDFGVYEDSTEHTGTATPLSGLRESERDGGEHKGPSERSVTSFLKLPFHTDSPVGSGPGNINFLSVVSGDGGVAVGNHSAAASMYREGTDGEEDDDGEEFVDANLPGRQWIDYDEGRILECGRKRNKSFSEYLRKRYEVRHEEYWPRRLSFSVAEEAVLDTGLLPSLHDDKQDESDLALDTLSRHAPNLQTLLADDRVSEWTDRKLATLEKIFAYLDSSAGKLEGDLRQGSEAVNSMGEATRDMIDRQTMILKAAVREVEALGARLQYELGSVRGQMADVEDAVDGFGRNVEEVEERALGLGEAVERGWGEWLLAIVFGIRRR</sequence>
<dbReference type="Proteomes" id="UP001412239">
    <property type="component" value="Unassembled WGS sequence"/>
</dbReference>
<dbReference type="InterPro" id="IPR059025">
    <property type="entry name" value="STB6_N"/>
</dbReference>
<gene>
    <name evidence="3" type="ORF">GSTUAT00005217001</name>
</gene>
<feature type="compositionally biased region" description="Basic and acidic residues" evidence="1">
    <location>
        <begin position="587"/>
        <end position="600"/>
    </location>
</feature>
<proteinExistence type="predicted"/>
<dbReference type="InterPro" id="IPR038919">
    <property type="entry name" value="STB2/STB2"/>
</dbReference>
<organism evidence="3 4">
    <name type="scientific">Tuber aestivum</name>
    <name type="common">summer truffle</name>
    <dbReference type="NCBI Taxonomy" id="59557"/>
    <lineage>
        <taxon>Eukaryota</taxon>
        <taxon>Fungi</taxon>
        <taxon>Dikarya</taxon>
        <taxon>Ascomycota</taxon>
        <taxon>Pezizomycotina</taxon>
        <taxon>Pezizomycetes</taxon>
        <taxon>Pezizales</taxon>
        <taxon>Tuberaceae</taxon>
        <taxon>Tuber</taxon>
    </lineage>
</organism>
<feature type="region of interest" description="Disordered" evidence="1">
    <location>
        <begin position="1"/>
        <end position="41"/>
    </location>
</feature>
<reference evidence="3" key="1">
    <citation type="submission" date="2015-10" db="EMBL/GenBank/DDBJ databases">
        <authorList>
            <person name="Regsiter A."/>
            <person name="william w."/>
        </authorList>
    </citation>
    <scope>NUCLEOTIDE SEQUENCE</scope>
    <source>
        <strain evidence="3">Montdore</strain>
    </source>
</reference>
<keyword evidence="4" id="KW-1185">Reference proteome</keyword>
<feature type="region of interest" description="Disordered" evidence="1">
    <location>
        <begin position="447"/>
        <end position="475"/>
    </location>
</feature>
<name>A0A292PW80_9PEZI</name>
<dbReference type="PANTHER" id="PTHR31011:SF2">
    <property type="entry name" value="PROTEIN STB2-RELATED"/>
    <property type="match status" value="1"/>
</dbReference>
<feature type="compositionally biased region" description="Polar residues" evidence="1">
    <location>
        <begin position="1"/>
        <end position="12"/>
    </location>
</feature>
<dbReference type="Pfam" id="PF25995">
    <property type="entry name" value="STB6_N"/>
    <property type="match status" value="1"/>
</dbReference>
<dbReference type="PANTHER" id="PTHR31011">
    <property type="entry name" value="PROTEIN STB2-RELATED"/>
    <property type="match status" value="1"/>
</dbReference>
<accession>A0A292PW80</accession>
<evidence type="ECO:0000259" key="2">
    <source>
        <dbReference type="Pfam" id="PF25995"/>
    </source>
</evidence>
<feature type="region of interest" description="Disordered" evidence="1">
    <location>
        <begin position="497"/>
        <end position="524"/>
    </location>
</feature>
<evidence type="ECO:0000313" key="4">
    <source>
        <dbReference type="Proteomes" id="UP001412239"/>
    </source>
</evidence>
<feature type="region of interest" description="Disordered" evidence="1">
    <location>
        <begin position="573"/>
        <end position="602"/>
    </location>
</feature>
<feature type="compositionally biased region" description="Basic and acidic residues" evidence="1">
    <location>
        <begin position="514"/>
        <end position="524"/>
    </location>
</feature>
<dbReference type="AlphaFoldDB" id="A0A292PW80"/>
<evidence type="ECO:0000256" key="1">
    <source>
        <dbReference type="SAM" id="MobiDB-lite"/>
    </source>
</evidence>
<protein>
    <recommendedName>
        <fullName evidence="2">STB6-like N-terminal domain-containing protein</fullName>
    </recommendedName>
</protein>